<dbReference type="Proteomes" id="UP000256952">
    <property type="component" value="Chromosome CBM2613_a"/>
</dbReference>
<reference evidence="2" key="1">
    <citation type="submission" date="2018-01" db="EMBL/GenBank/DDBJ databases">
        <authorList>
            <person name="Clerissi C."/>
        </authorList>
    </citation>
    <scope>NUCLEOTIDE SEQUENCE</scope>
    <source>
        <strain evidence="2">Cupriavidus taiwanensis STM 8556</strain>
    </source>
</reference>
<comment type="caution">
    <text evidence="2">The sequence shown here is derived from an EMBL/GenBank/DDBJ whole genome shotgun (WGS) entry which is preliminary data.</text>
</comment>
<evidence type="ECO:0000256" key="1">
    <source>
        <dbReference type="SAM" id="MobiDB-lite"/>
    </source>
</evidence>
<evidence type="ECO:0000313" key="2">
    <source>
        <dbReference type="EMBL" id="SOZ54547.1"/>
    </source>
</evidence>
<gene>
    <name evidence="2" type="ORF">CBM2613_A160063</name>
</gene>
<name>A0A375DWY4_9BURK</name>
<feature type="compositionally biased region" description="Basic residues" evidence="1">
    <location>
        <begin position="51"/>
        <end position="60"/>
    </location>
</feature>
<dbReference type="AlphaFoldDB" id="A0A375DWY4"/>
<protein>
    <submittedName>
        <fullName evidence="2">Uncharacterized protein</fullName>
    </submittedName>
</protein>
<feature type="region of interest" description="Disordered" evidence="1">
    <location>
        <begin position="35"/>
        <end position="60"/>
    </location>
</feature>
<sequence>MRSRSPQRKQMLVGLTSMKHLKPILAVGGFVQLKNCGPGPRGNSIPPRHSPVPRRQRSRR</sequence>
<accession>A0A375DWY4</accession>
<proteinExistence type="predicted"/>
<dbReference type="EMBL" id="OFTH01000008">
    <property type="protein sequence ID" value="SOZ54547.1"/>
    <property type="molecule type" value="Genomic_DNA"/>
</dbReference>
<organism evidence="2">
    <name type="scientific">Cupriavidus taiwanensis</name>
    <dbReference type="NCBI Taxonomy" id="164546"/>
    <lineage>
        <taxon>Bacteria</taxon>
        <taxon>Pseudomonadati</taxon>
        <taxon>Pseudomonadota</taxon>
        <taxon>Betaproteobacteria</taxon>
        <taxon>Burkholderiales</taxon>
        <taxon>Burkholderiaceae</taxon>
        <taxon>Cupriavidus</taxon>
    </lineage>
</organism>